<dbReference type="EMBL" id="MFSR01000058">
    <property type="protein sequence ID" value="OGI38940.1"/>
    <property type="molecule type" value="Genomic_DNA"/>
</dbReference>
<gene>
    <name evidence="2" type="ORF">A2V91_06405</name>
</gene>
<feature type="region of interest" description="Disordered" evidence="1">
    <location>
        <begin position="15"/>
        <end position="48"/>
    </location>
</feature>
<sequence>MLKSLQDLIHNDLLRGAGSSPAAAKRDTTVPAETTPAAPASTTLPADMPFGSVVKSLEELVAKDLAVTDDEATPSSAPAAGDIGQPAPDVPATSGDAPAAAATEGQSAVKKKDVTQQAFTFDGWDAPATGLPAGEAEMLEADVVDFDVETPATDAEPPQPPDLDIPVLTEPVPPSRFTADDIPVLQDVAAPGPLSAAHDIAERVVAGLNAERHARGEPALDDGVLEALRTLLREELERNPPE</sequence>
<evidence type="ECO:0000313" key="3">
    <source>
        <dbReference type="Proteomes" id="UP000179334"/>
    </source>
</evidence>
<dbReference type="AlphaFoldDB" id="A0A1F6T192"/>
<comment type="caution">
    <text evidence="2">The sequence shown here is derived from an EMBL/GenBank/DDBJ whole genome shotgun (WGS) entry which is preliminary data.</text>
</comment>
<organism evidence="2 3">
    <name type="scientific">Candidatus Muproteobacteria bacterium RBG_16_64_10</name>
    <dbReference type="NCBI Taxonomy" id="1817757"/>
    <lineage>
        <taxon>Bacteria</taxon>
        <taxon>Pseudomonadati</taxon>
        <taxon>Pseudomonadota</taxon>
        <taxon>Candidatus Muproteobacteria</taxon>
    </lineage>
</organism>
<evidence type="ECO:0000313" key="2">
    <source>
        <dbReference type="EMBL" id="OGI38940.1"/>
    </source>
</evidence>
<reference evidence="2 3" key="1">
    <citation type="journal article" date="2016" name="Nat. Commun.">
        <title>Thousands of microbial genomes shed light on interconnected biogeochemical processes in an aquifer system.</title>
        <authorList>
            <person name="Anantharaman K."/>
            <person name="Brown C.T."/>
            <person name="Hug L.A."/>
            <person name="Sharon I."/>
            <person name="Castelle C.J."/>
            <person name="Probst A.J."/>
            <person name="Thomas B.C."/>
            <person name="Singh A."/>
            <person name="Wilkins M.J."/>
            <person name="Karaoz U."/>
            <person name="Brodie E.L."/>
            <person name="Williams K.H."/>
            <person name="Hubbard S.S."/>
            <person name="Banfield J.F."/>
        </authorList>
    </citation>
    <scope>NUCLEOTIDE SEQUENCE [LARGE SCALE GENOMIC DNA]</scope>
</reference>
<accession>A0A1F6T192</accession>
<proteinExistence type="predicted"/>
<name>A0A1F6T192_9PROT</name>
<protein>
    <submittedName>
        <fullName evidence="2">Uncharacterized protein</fullName>
    </submittedName>
</protein>
<feature type="region of interest" description="Disordered" evidence="1">
    <location>
        <begin position="70"/>
        <end position="109"/>
    </location>
</feature>
<evidence type="ECO:0000256" key="1">
    <source>
        <dbReference type="SAM" id="MobiDB-lite"/>
    </source>
</evidence>
<dbReference type="Proteomes" id="UP000179334">
    <property type="component" value="Unassembled WGS sequence"/>
</dbReference>
<feature type="compositionally biased region" description="Low complexity" evidence="1">
    <location>
        <begin position="29"/>
        <end position="46"/>
    </location>
</feature>